<dbReference type="InterPro" id="IPR037066">
    <property type="entry name" value="Plug_dom_sf"/>
</dbReference>
<dbReference type="EMBL" id="JAKLTR010000014">
    <property type="protein sequence ID" value="MCG2616649.1"/>
    <property type="molecule type" value="Genomic_DNA"/>
</dbReference>
<dbReference type="Pfam" id="PF03544">
    <property type="entry name" value="TonB_C"/>
    <property type="match status" value="1"/>
</dbReference>
<feature type="transmembrane region" description="Helical" evidence="1">
    <location>
        <begin position="94"/>
        <end position="116"/>
    </location>
</feature>
<keyword evidence="6" id="KW-1185">Reference proteome</keyword>
<dbReference type="RefSeq" id="WP_237875187.1">
    <property type="nucleotide sequence ID" value="NZ_JAKLTR010000014.1"/>
</dbReference>
<keyword evidence="1" id="KW-0472">Membrane</keyword>
<protein>
    <submittedName>
        <fullName evidence="5">T9SS type A sorting domain-containing protein</fullName>
    </submittedName>
</protein>
<accession>A0ABS9KWA6</accession>
<evidence type="ECO:0000259" key="2">
    <source>
        <dbReference type="Pfam" id="PF03544"/>
    </source>
</evidence>
<organism evidence="5 6">
    <name type="scientific">Terrimonas ginsenosidimutans</name>
    <dbReference type="NCBI Taxonomy" id="2908004"/>
    <lineage>
        <taxon>Bacteria</taxon>
        <taxon>Pseudomonadati</taxon>
        <taxon>Bacteroidota</taxon>
        <taxon>Chitinophagia</taxon>
        <taxon>Chitinophagales</taxon>
        <taxon>Chitinophagaceae</taxon>
        <taxon>Terrimonas</taxon>
    </lineage>
</organism>
<keyword evidence="1" id="KW-0812">Transmembrane</keyword>
<dbReference type="NCBIfam" id="TIGR04057">
    <property type="entry name" value="SusC_RagA_signa"/>
    <property type="match status" value="1"/>
</dbReference>
<feature type="domain" description="TonB C-terminal" evidence="2">
    <location>
        <begin position="629"/>
        <end position="690"/>
    </location>
</feature>
<dbReference type="NCBIfam" id="TIGR04183">
    <property type="entry name" value="Por_Secre_tail"/>
    <property type="match status" value="1"/>
</dbReference>
<dbReference type="InterPro" id="IPR037682">
    <property type="entry name" value="TonB_C"/>
</dbReference>
<dbReference type="InterPro" id="IPR026444">
    <property type="entry name" value="Secre_tail"/>
</dbReference>
<keyword evidence="1" id="KW-1133">Transmembrane helix</keyword>
<comment type="caution">
    <text evidence="5">The sequence shown here is derived from an EMBL/GenBank/DDBJ whole genome shotgun (WGS) entry which is preliminary data.</text>
</comment>
<reference evidence="5" key="1">
    <citation type="submission" date="2022-01" db="EMBL/GenBank/DDBJ databases">
        <authorList>
            <person name="Jo J.-H."/>
            <person name="Im W.-T."/>
        </authorList>
    </citation>
    <scope>NUCLEOTIDE SEQUENCE</scope>
    <source>
        <strain evidence="5">NA20</strain>
    </source>
</reference>
<dbReference type="Gene3D" id="2.170.130.10">
    <property type="entry name" value="TonB-dependent receptor, plug domain"/>
    <property type="match status" value="1"/>
</dbReference>
<dbReference type="Gene3D" id="3.30.1150.10">
    <property type="match status" value="1"/>
</dbReference>
<dbReference type="CDD" id="cd07341">
    <property type="entry name" value="M56_BlaR1_MecR1_like"/>
    <property type="match status" value="1"/>
</dbReference>
<dbReference type="InterPro" id="IPR008756">
    <property type="entry name" value="Peptidase_M56"/>
</dbReference>
<feature type="domain" description="Peptidase M56" evidence="3">
    <location>
        <begin position="159"/>
        <end position="258"/>
    </location>
</feature>
<evidence type="ECO:0000313" key="5">
    <source>
        <dbReference type="EMBL" id="MCG2616649.1"/>
    </source>
</evidence>
<feature type="transmembrane region" description="Helical" evidence="1">
    <location>
        <begin position="272"/>
        <end position="289"/>
    </location>
</feature>
<dbReference type="Pfam" id="PF18962">
    <property type="entry name" value="Por_Secre_tail"/>
    <property type="match status" value="1"/>
</dbReference>
<dbReference type="SUPFAM" id="SSF74653">
    <property type="entry name" value="TolA/TonB C-terminal domain"/>
    <property type="match status" value="1"/>
</dbReference>
<feature type="transmembrane region" description="Helical" evidence="1">
    <location>
        <begin position="37"/>
        <end position="58"/>
    </location>
</feature>
<dbReference type="Proteomes" id="UP001165367">
    <property type="component" value="Unassembled WGS sequence"/>
</dbReference>
<dbReference type="InterPro" id="IPR052173">
    <property type="entry name" value="Beta-lactam_resp_regulator"/>
</dbReference>
<sequence>MKSLFFYLVQVVVVSGILYAYYHFALRNKKFHQYNRFYILAATLASVLIPFLNIPVYFTEEDKWMYALQNLSGPAVVINVDPSAEVEKPFNWQGLLYCFYALVAVAGVAKVLVSVYRLKKIMRRHPAEHLNGIRFINTSEPGTPFSFFRWLFWNDRIELSSQKGEQIFRHEVYHIEQKHSIDSVFMEIITIVFWINPFFHLMKKELKAIHEFLADRFASHDTEKWEYAEMLLMQALNTQHSLVQPFFHNQIKRRIAMITNPQKTSHQYLRKLLVLPLGALLITLFAFSYQKKSPDLLAEVTVTDIQPAVIDSLPDGKTDIRADVFTVKGDGFNAQNQKVKPQLIIFNGKRFNSDEFAAFTGKKGKNVVIEAMYVVSTPPNDKNAILQYGEQARDGVLEFKAATLDTVPAVKANSVRISASPVPGKEPLIVLDGVVKDRDDYKLTLQQLDPDKIQSISILKDASATGLYGDKGKNGVMLITTKKDVEVKELRLETLPGVVVTDSGRLIGTGAKTRVTNLQIKPIEEVKAGTQSNKLEEVTVVGYGTKKATGDQVIEVRQVPSNSIKGQIEEVPVKGKLQSVTIENVSRTFTKVEVEPAFPGGASAWYSFLTKNLDAASPAKNNAPAGEYTVQVRMKVSDDGRLSDFKALTNHGFGMEAAAIRALENSPYWNPAYQNGKAVNAIKTQAFTFVVKGETPKLQEVTISAIPSVSVYPNPANDRVFVRLEGSEEREVTVRIVDMGGKEKMRSSIKKVKGSTVNGFNIGSLAPGTYILNVEGKGMTSSSHKFVKE</sequence>
<dbReference type="PANTHER" id="PTHR34978:SF3">
    <property type="entry name" value="SLR0241 PROTEIN"/>
    <property type="match status" value="1"/>
</dbReference>
<dbReference type="InterPro" id="IPR023997">
    <property type="entry name" value="TonB-dep_OMP_SusC/RagA_CS"/>
</dbReference>
<dbReference type="PANTHER" id="PTHR34978">
    <property type="entry name" value="POSSIBLE SENSOR-TRANSDUCER PROTEIN BLAR"/>
    <property type="match status" value="1"/>
</dbReference>
<feature type="domain" description="Secretion system C-terminal sorting" evidence="4">
    <location>
        <begin position="711"/>
        <end position="786"/>
    </location>
</feature>
<name>A0ABS9KWA6_9BACT</name>
<proteinExistence type="predicted"/>
<dbReference type="SUPFAM" id="SSF56935">
    <property type="entry name" value="Porins"/>
    <property type="match status" value="1"/>
</dbReference>
<feature type="transmembrane region" description="Helical" evidence="1">
    <location>
        <begin position="6"/>
        <end position="25"/>
    </location>
</feature>
<dbReference type="Pfam" id="PF05569">
    <property type="entry name" value="Peptidase_M56"/>
    <property type="match status" value="1"/>
</dbReference>
<evidence type="ECO:0000256" key="1">
    <source>
        <dbReference type="SAM" id="Phobius"/>
    </source>
</evidence>
<evidence type="ECO:0000259" key="3">
    <source>
        <dbReference type="Pfam" id="PF05569"/>
    </source>
</evidence>
<evidence type="ECO:0000313" key="6">
    <source>
        <dbReference type="Proteomes" id="UP001165367"/>
    </source>
</evidence>
<gene>
    <name evidence="5" type="ORF">LZZ85_20285</name>
</gene>
<evidence type="ECO:0000259" key="4">
    <source>
        <dbReference type="Pfam" id="PF18962"/>
    </source>
</evidence>